<evidence type="ECO:0000256" key="1">
    <source>
        <dbReference type="SAM" id="MobiDB-lite"/>
    </source>
</evidence>
<dbReference type="PROSITE" id="PS50041">
    <property type="entry name" value="C_TYPE_LECTIN_2"/>
    <property type="match status" value="1"/>
</dbReference>
<dbReference type="Gene3D" id="3.10.100.10">
    <property type="entry name" value="Mannose-Binding Protein A, subunit A"/>
    <property type="match status" value="1"/>
</dbReference>
<protein>
    <submittedName>
        <fullName evidence="3">Lectin C-type domain protein</fullName>
    </submittedName>
</protein>
<dbReference type="EMBL" id="KI657555">
    <property type="protein sequence ID" value="ETN86449.1"/>
    <property type="molecule type" value="Genomic_DNA"/>
</dbReference>
<keyword evidence="4" id="KW-1185">Reference proteome</keyword>
<dbReference type="PANTHER" id="PTHR22803">
    <property type="entry name" value="MANNOSE, PHOSPHOLIPASE, LECTIN RECEPTOR RELATED"/>
    <property type="match status" value="1"/>
</dbReference>
<accession>W2TXP2</accession>
<dbReference type="AlphaFoldDB" id="W2TXP2"/>
<dbReference type="InterPro" id="IPR016186">
    <property type="entry name" value="C-type_lectin-like/link_sf"/>
</dbReference>
<dbReference type="KEGG" id="nai:NECAME_16319"/>
<gene>
    <name evidence="3" type="ORF">NECAME_16319</name>
</gene>
<feature type="region of interest" description="Disordered" evidence="1">
    <location>
        <begin position="1"/>
        <end position="29"/>
    </location>
</feature>
<dbReference type="InterPro" id="IPR050111">
    <property type="entry name" value="C-type_lectin/snaclec_domain"/>
</dbReference>
<dbReference type="OMA" id="CVEIAQD"/>
<evidence type="ECO:0000313" key="3">
    <source>
        <dbReference type="EMBL" id="ETN86449.1"/>
    </source>
</evidence>
<reference evidence="4" key="1">
    <citation type="journal article" date="2014" name="Nat. Genet.">
        <title>Genome of the human hookworm Necator americanus.</title>
        <authorList>
            <person name="Tang Y.T."/>
            <person name="Gao X."/>
            <person name="Rosa B.A."/>
            <person name="Abubucker S."/>
            <person name="Hallsworth-Pepin K."/>
            <person name="Martin J."/>
            <person name="Tyagi R."/>
            <person name="Heizer E."/>
            <person name="Zhang X."/>
            <person name="Bhonagiri-Palsikar V."/>
            <person name="Minx P."/>
            <person name="Warren W.C."/>
            <person name="Wang Q."/>
            <person name="Zhan B."/>
            <person name="Hotez P.J."/>
            <person name="Sternberg P.W."/>
            <person name="Dougall A."/>
            <person name="Gaze S.T."/>
            <person name="Mulvenna J."/>
            <person name="Sotillo J."/>
            <person name="Ranganathan S."/>
            <person name="Rabelo E.M."/>
            <person name="Wilson R.K."/>
            <person name="Felgner P.L."/>
            <person name="Bethony J."/>
            <person name="Hawdon J.M."/>
            <person name="Gasser R.B."/>
            <person name="Loukas A."/>
            <person name="Mitreva M."/>
        </authorList>
    </citation>
    <scope>NUCLEOTIDE SEQUENCE [LARGE SCALE GENOMIC DNA]</scope>
</reference>
<dbReference type="InterPro" id="IPR016187">
    <property type="entry name" value="CTDL_fold"/>
</dbReference>
<dbReference type="InterPro" id="IPR001304">
    <property type="entry name" value="C-type_lectin-like"/>
</dbReference>
<dbReference type="Pfam" id="PF00059">
    <property type="entry name" value="Lectin_C"/>
    <property type="match status" value="1"/>
</dbReference>
<name>W2TXP2_NECAM</name>
<proteinExistence type="predicted"/>
<sequence length="102" mass="11731">MSQESTGRKADNSDLARTNKEQTNPHDLTWIGLQAKGSSWEWSDRSKVDYINWAPKQPDNPGKENCVEIAQDTSDHGWYENWNNENCDVVMRAFVCKKQSIV</sequence>
<dbReference type="Proteomes" id="UP000053676">
    <property type="component" value="Unassembled WGS sequence"/>
</dbReference>
<organism evidence="3 4">
    <name type="scientific">Necator americanus</name>
    <name type="common">Human hookworm</name>
    <dbReference type="NCBI Taxonomy" id="51031"/>
    <lineage>
        <taxon>Eukaryota</taxon>
        <taxon>Metazoa</taxon>
        <taxon>Ecdysozoa</taxon>
        <taxon>Nematoda</taxon>
        <taxon>Chromadorea</taxon>
        <taxon>Rhabditida</taxon>
        <taxon>Rhabditina</taxon>
        <taxon>Rhabditomorpha</taxon>
        <taxon>Strongyloidea</taxon>
        <taxon>Ancylostomatidae</taxon>
        <taxon>Bunostominae</taxon>
        <taxon>Necator</taxon>
    </lineage>
</organism>
<evidence type="ECO:0000259" key="2">
    <source>
        <dbReference type="PROSITE" id="PS50041"/>
    </source>
</evidence>
<dbReference type="OrthoDB" id="5833759at2759"/>
<feature type="domain" description="C-type lectin" evidence="2">
    <location>
        <begin position="30"/>
        <end position="88"/>
    </location>
</feature>
<feature type="compositionally biased region" description="Basic and acidic residues" evidence="1">
    <location>
        <begin position="1"/>
        <end position="24"/>
    </location>
</feature>
<evidence type="ECO:0000313" key="4">
    <source>
        <dbReference type="Proteomes" id="UP000053676"/>
    </source>
</evidence>
<dbReference type="SUPFAM" id="SSF56436">
    <property type="entry name" value="C-type lectin-like"/>
    <property type="match status" value="1"/>
</dbReference>